<evidence type="ECO:0000313" key="3">
    <source>
        <dbReference type="EMBL" id="CAF3247655.1"/>
    </source>
</evidence>
<name>A0A817M5Y1_9BILA</name>
<comment type="caution">
    <text evidence="2">The sequence shown here is derived from an EMBL/GenBank/DDBJ whole genome shotgun (WGS) entry which is preliminary data.</text>
</comment>
<proteinExistence type="predicted"/>
<dbReference type="Proteomes" id="UP000663825">
    <property type="component" value="Unassembled WGS sequence"/>
</dbReference>
<protein>
    <submittedName>
        <fullName evidence="2">Uncharacterized protein</fullName>
    </submittedName>
</protein>
<dbReference type="Proteomes" id="UP000663862">
    <property type="component" value="Unassembled WGS sequence"/>
</dbReference>
<evidence type="ECO:0000313" key="4">
    <source>
        <dbReference type="EMBL" id="CAF3683569.1"/>
    </source>
</evidence>
<accession>A0A817M5Y1</accession>
<evidence type="ECO:0000313" key="5">
    <source>
        <dbReference type="EMBL" id="CAF4491475.1"/>
    </source>
</evidence>
<keyword evidence="1" id="KW-0175">Coiled coil</keyword>
<evidence type="ECO:0000313" key="6">
    <source>
        <dbReference type="Proteomes" id="UP000663825"/>
    </source>
</evidence>
<dbReference type="EMBL" id="CAJNXB010000431">
    <property type="protein sequence ID" value="CAF3051395.1"/>
    <property type="molecule type" value="Genomic_DNA"/>
</dbReference>
<dbReference type="Proteomes" id="UP000663869">
    <property type="component" value="Unassembled WGS sequence"/>
</dbReference>
<dbReference type="AlphaFoldDB" id="A0A817M5Y1"/>
<dbReference type="EMBL" id="CAJOBQ010001488">
    <property type="protein sequence ID" value="CAF4491475.1"/>
    <property type="molecule type" value="Genomic_DNA"/>
</dbReference>
<dbReference type="OrthoDB" id="10446273at2759"/>
<evidence type="ECO:0000256" key="1">
    <source>
        <dbReference type="SAM" id="Coils"/>
    </source>
</evidence>
<organism evidence="2 6">
    <name type="scientific">Rotaria socialis</name>
    <dbReference type="NCBI Taxonomy" id="392032"/>
    <lineage>
        <taxon>Eukaryota</taxon>
        <taxon>Metazoa</taxon>
        <taxon>Spiralia</taxon>
        <taxon>Gnathifera</taxon>
        <taxon>Rotifera</taxon>
        <taxon>Eurotatoria</taxon>
        <taxon>Bdelloidea</taxon>
        <taxon>Philodinida</taxon>
        <taxon>Philodinidae</taxon>
        <taxon>Rotaria</taxon>
    </lineage>
</organism>
<feature type="coiled-coil region" evidence="1">
    <location>
        <begin position="41"/>
        <end position="68"/>
    </location>
</feature>
<dbReference type="Proteomes" id="UP000663833">
    <property type="component" value="Unassembled WGS sequence"/>
</dbReference>
<evidence type="ECO:0000313" key="2">
    <source>
        <dbReference type="EMBL" id="CAF3051395.1"/>
    </source>
</evidence>
<reference evidence="2" key="1">
    <citation type="submission" date="2021-02" db="EMBL/GenBank/DDBJ databases">
        <authorList>
            <person name="Nowell W R."/>
        </authorList>
    </citation>
    <scope>NUCLEOTIDE SEQUENCE</scope>
</reference>
<sequence>MSSAKRQPLKAGKENQNVPVETAEQRIENLEAIVTLQAATINNFQGMNEQLVRLLNEYQKTIHEHQETICKLKDDVKQLKDELPRSNSYGPYTAINGYFTTILRAKFCRNIWRSNTDRIIMRVRSTNSREDTFLTSFTVDKQTVNESVLINLGCW</sequence>
<dbReference type="EMBL" id="CAJNYU010003579">
    <property type="protein sequence ID" value="CAF3683569.1"/>
    <property type="molecule type" value="Genomic_DNA"/>
</dbReference>
<gene>
    <name evidence="4" type="ORF">FME351_LOCUS26542</name>
    <name evidence="3" type="ORF">LUA448_LOCUS4639</name>
    <name evidence="2" type="ORF">TIS948_LOCUS4042</name>
    <name evidence="5" type="ORF">TSG867_LOCUS20349</name>
</gene>
<dbReference type="EMBL" id="CAJNYD010000343">
    <property type="protein sequence ID" value="CAF3247655.1"/>
    <property type="molecule type" value="Genomic_DNA"/>
</dbReference>